<proteinExistence type="predicted"/>
<dbReference type="AlphaFoldDB" id="A0A1F7W6N4"/>
<name>A0A1F7W6N4_9BACT</name>
<gene>
    <name evidence="1" type="ORF">A2304_01920</name>
</gene>
<reference evidence="1 2" key="1">
    <citation type="journal article" date="2016" name="Nat. Commun.">
        <title>Thousands of microbial genomes shed light on interconnected biogeochemical processes in an aquifer system.</title>
        <authorList>
            <person name="Anantharaman K."/>
            <person name="Brown C.T."/>
            <person name="Hug L.A."/>
            <person name="Sharon I."/>
            <person name="Castelle C.J."/>
            <person name="Probst A.J."/>
            <person name="Thomas B.C."/>
            <person name="Singh A."/>
            <person name="Wilkins M.J."/>
            <person name="Karaoz U."/>
            <person name="Brodie E.L."/>
            <person name="Williams K.H."/>
            <person name="Hubbard S.S."/>
            <person name="Banfield J.F."/>
        </authorList>
    </citation>
    <scope>NUCLEOTIDE SEQUENCE [LARGE SCALE GENOMIC DNA]</scope>
</reference>
<accession>A0A1F7W6N4</accession>
<dbReference type="EMBL" id="MGFE01000020">
    <property type="protein sequence ID" value="OGL98429.1"/>
    <property type="molecule type" value="Genomic_DNA"/>
</dbReference>
<dbReference type="Proteomes" id="UP000176501">
    <property type="component" value="Unassembled WGS sequence"/>
</dbReference>
<comment type="caution">
    <text evidence="1">The sequence shown here is derived from an EMBL/GenBank/DDBJ whole genome shotgun (WGS) entry which is preliminary data.</text>
</comment>
<evidence type="ECO:0000313" key="2">
    <source>
        <dbReference type="Proteomes" id="UP000176501"/>
    </source>
</evidence>
<evidence type="ECO:0000313" key="1">
    <source>
        <dbReference type="EMBL" id="OGL98429.1"/>
    </source>
</evidence>
<organism evidence="1 2">
    <name type="scientific">Candidatus Uhrbacteria bacterium RIFOXYB2_FULL_57_15</name>
    <dbReference type="NCBI Taxonomy" id="1802422"/>
    <lineage>
        <taxon>Bacteria</taxon>
        <taxon>Candidatus Uhriibacteriota</taxon>
    </lineage>
</organism>
<protein>
    <submittedName>
        <fullName evidence="1">Uncharacterized protein</fullName>
    </submittedName>
</protein>
<sequence length="158" mass="17237">MRKYAFFLTPFDVTERGRDAAAQNELLIAGVPALTTTFKGEHRPEFRSSIVGALWFTNGEVIAFSRSHSYWSVNSSARLPFKVAKALNDRMGSIVRVDGMSGGTNVQRGGCANWHVDAQEGLNALTQVLKDCFGTLHDSPPSVTELARMGLVNDAIYG</sequence>